<dbReference type="RefSeq" id="XP_030636594.1">
    <property type="nucleotide sequence ID" value="XM_030780734.1"/>
</dbReference>
<evidence type="ECO:0000256" key="11">
    <source>
        <dbReference type="ARBA" id="ARBA00066356"/>
    </source>
</evidence>
<dbReference type="NCBIfam" id="TIGR00545">
    <property type="entry name" value="lipoyltrans"/>
    <property type="match status" value="1"/>
</dbReference>
<protein>
    <recommendedName>
        <fullName evidence="12">Lipoyl amidotransferase LIPT1, mitochondrial</fullName>
        <ecNumber evidence="11">2.3.1.200</ecNumber>
    </recommendedName>
    <alternativeName>
        <fullName evidence="15">Lipoate biosynthesis protein</fullName>
    </alternativeName>
    <alternativeName>
        <fullName evidence="13">Lipoate-protein ligase</fullName>
    </alternativeName>
    <alternativeName>
        <fullName evidence="16">Lipoyl ligase</fullName>
    </alternativeName>
    <alternativeName>
        <fullName evidence="14">Lipoyltransferase 1</fullName>
    </alternativeName>
</protein>
<accession>A0A6J2VXL6</accession>
<evidence type="ECO:0000256" key="13">
    <source>
        <dbReference type="ARBA" id="ARBA00077230"/>
    </source>
</evidence>
<organism evidence="18 19">
    <name type="scientific">Chanos chanos</name>
    <name type="common">Milkfish</name>
    <name type="synonym">Mugil chanos</name>
    <dbReference type="NCBI Taxonomy" id="29144"/>
    <lineage>
        <taxon>Eukaryota</taxon>
        <taxon>Metazoa</taxon>
        <taxon>Chordata</taxon>
        <taxon>Craniata</taxon>
        <taxon>Vertebrata</taxon>
        <taxon>Euteleostomi</taxon>
        <taxon>Actinopterygii</taxon>
        <taxon>Neopterygii</taxon>
        <taxon>Teleostei</taxon>
        <taxon>Ostariophysi</taxon>
        <taxon>Gonorynchiformes</taxon>
        <taxon>Chanidae</taxon>
        <taxon>Chanos</taxon>
    </lineage>
</organism>
<dbReference type="InterPro" id="IPR004143">
    <property type="entry name" value="BPL_LPL_catalytic"/>
</dbReference>
<evidence type="ECO:0000256" key="10">
    <source>
        <dbReference type="ARBA" id="ARBA00055110"/>
    </source>
</evidence>
<evidence type="ECO:0000256" key="8">
    <source>
        <dbReference type="ARBA" id="ARBA00051275"/>
    </source>
</evidence>
<evidence type="ECO:0000256" key="15">
    <source>
        <dbReference type="ARBA" id="ARBA00081636"/>
    </source>
</evidence>
<comment type="similarity">
    <text evidence="3">Belongs to the LplA family.</text>
</comment>
<comment type="catalytic activity">
    <reaction evidence="8">
        <text>N(6)-[(R)-lipoyl]-L-lysyl-[glycine-cleavage complex H protein] + L-lysyl-[lipoyl-carrier protein] = L-lysyl-[glycine-cleavage complex H protein] + N(6)-[(R)-lipoyl]-L-lysyl-[lipoyl-carrier protein]</text>
        <dbReference type="Rhea" id="RHEA:16413"/>
        <dbReference type="Rhea" id="RHEA-COMP:10494"/>
        <dbReference type="Rhea" id="RHEA-COMP:10500"/>
        <dbReference type="Rhea" id="RHEA-COMP:10501"/>
        <dbReference type="Rhea" id="RHEA-COMP:10502"/>
        <dbReference type="ChEBI" id="CHEBI:29969"/>
        <dbReference type="ChEBI" id="CHEBI:83099"/>
        <dbReference type="EC" id="2.3.1.200"/>
    </reaction>
    <physiologicalReaction direction="left-to-right" evidence="8">
        <dbReference type="Rhea" id="RHEA:16414"/>
    </physiologicalReaction>
</comment>
<evidence type="ECO:0000256" key="16">
    <source>
        <dbReference type="ARBA" id="ARBA00083292"/>
    </source>
</evidence>
<name>A0A6J2VXL6_CHACN</name>
<keyword evidence="6" id="KW-0496">Mitochondrion</keyword>
<dbReference type="Proteomes" id="UP000504632">
    <property type="component" value="Chromosome 7"/>
</dbReference>
<dbReference type="PROSITE" id="PS51733">
    <property type="entry name" value="BPL_LPL_CATALYTIC"/>
    <property type="match status" value="1"/>
</dbReference>
<evidence type="ECO:0000256" key="12">
    <source>
        <dbReference type="ARBA" id="ARBA00071354"/>
    </source>
</evidence>
<evidence type="ECO:0000256" key="3">
    <source>
        <dbReference type="ARBA" id="ARBA00008242"/>
    </source>
</evidence>
<keyword evidence="7" id="KW-0012">Acyltransferase</keyword>
<comment type="catalytic activity">
    <reaction evidence="9">
        <text>(R)-lipoyl-5'-AMP + L-lysyl-[lipoyl-carrier protein] = N(6)-[(R)-lipoyl]-L-lysyl-[lipoyl-carrier protein] + AMP + 2 H(+)</text>
        <dbReference type="Rhea" id="RHEA:20473"/>
        <dbReference type="Rhea" id="RHEA-COMP:10500"/>
        <dbReference type="Rhea" id="RHEA-COMP:10502"/>
        <dbReference type="ChEBI" id="CHEBI:15378"/>
        <dbReference type="ChEBI" id="CHEBI:29969"/>
        <dbReference type="ChEBI" id="CHEBI:83091"/>
        <dbReference type="ChEBI" id="CHEBI:83099"/>
        <dbReference type="ChEBI" id="CHEBI:456215"/>
    </reaction>
</comment>
<dbReference type="EC" id="2.3.1.200" evidence="11"/>
<evidence type="ECO:0000256" key="2">
    <source>
        <dbReference type="ARBA" id="ARBA00005085"/>
    </source>
</evidence>
<dbReference type="PANTHER" id="PTHR12561">
    <property type="entry name" value="LIPOATE-PROTEIN LIGASE"/>
    <property type="match status" value="1"/>
</dbReference>
<dbReference type="AlphaFoldDB" id="A0A6J2VXL6"/>
<evidence type="ECO:0000256" key="7">
    <source>
        <dbReference type="ARBA" id="ARBA00023315"/>
    </source>
</evidence>
<evidence type="ECO:0000256" key="6">
    <source>
        <dbReference type="ARBA" id="ARBA00023128"/>
    </source>
</evidence>
<dbReference type="GO" id="GO:0009249">
    <property type="term" value="P:protein lipoylation"/>
    <property type="evidence" value="ECO:0007669"/>
    <property type="project" value="InterPro"/>
</dbReference>
<comment type="subcellular location">
    <subcellularLocation>
        <location evidence="1">Mitochondrion</location>
    </subcellularLocation>
</comment>
<dbReference type="SUPFAM" id="SSF55681">
    <property type="entry name" value="Class II aaRS and biotin synthetases"/>
    <property type="match status" value="1"/>
</dbReference>
<dbReference type="Pfam" id="PF21948">
    <property type="entry name" value="LplA-B_cat"/>
    <property type="match status" value="1"/>
</dbReference>
<dbReference type="InParanoid" id="A0A6J2VXL6"/>
<dbReference type="UniPathway" id="UPA00537">
    <property type="reaction ID" value="UER00595"/>
</dbReference>
<feature type="domain" description="BPL/LPL catalytic" evidence="17">
    <location>
        <begin position="63"/>
        <end position="249"/>
    </location>
</feature>
<evidence type="ECO:0000313" key="19">
    <source>
        <dbReference type="RefSeq" id="XP_030636594.1"/>
    </source>
</evidence>
<evidence type="ECO:0000259" key="17">
    <source>
        <dbReference type="PROSITE" id="PS51733"/>
    </source>
</evidence>
<evidence type="ECO:0000256" key="14">
    <source>
        <dbReference type="ARBA" id="ARBA00079837"/>
    </source>
</evidence>
<gene>
    <name evidence="19" type="primary">lipt1</name>
</gene>
<dbReference type="GO" id="GO:0017118">
    <property type="term" value="F:lipoyltransferase activity"/>
    <property type="evidence" value="ECO:0007669"/>
    <property type="project" value="TreeGrafter"/>
</dbReference>
<dbReference type="OrthoDB" id="201621at2759"/>
<dbReference type="FunFam" id="3.30.390.50:FF:000005">
    <property type="entry name" value="Lipoyltransferase 1, mitochondrial"/>
    <property type="match status" value="1"/>
</dbReference>
<keyword evidence="4" id="KW-0808">Transferase</keyword>
<evidence type="ECO:0000256" key="9">
    <source>
        <dbReference type="ARBA" id="ARBA00052428"/>
    </source>
</evidence>
<dbReference type="PANTHER" id="PTHR12561:SF3">
    <property type="entry name" value="LIPOYLTRANSFERASE 1, MITOCHONDRIAL"/>
    <property type="match status" value="1"/>
</dbReference>
<keyword evidence="5" id="KW-0809">Transit peptide</keyword>
<evidence type="ECO:0000256" key="1">
    <source>
        <dbReference type="ARBA" id="ARBA00004173"/>
    </source>
</evidence>
<dbReference type="CTD" id="51601"/>
<comment type="pathway">
    <text evidence="2">Protein modification; protein lipoylation via exogenous pathway; protein N(6)-(lipoyl)lysine from lipoate: step 2/2.</text>
</comment>
<dbReference type="Gene3D" id="3.30.930.10">
    <property type="entry name" value="Bira Bifunctional Protein, Domain 2"/>
    <property type="match status" value="1"/>
</dbReference>
<dbReference type="CDD" id="cd16443">
    <property type="entry name" value="LplA"/>
    <property type="match status" value="1"/>
</dbReference>
<sequence length="378" mass="42561">MILRTFTGMSMTIRDISRLVRLKSTLSSYFDETGKTGVILKSMSTDIFENLAFEDWIHDHVNLQNRSVLFLWRNAPAVVIGRHQNPWQECNLGLMRRMGIPLARRRSGGGTVFHDLGNINMTFFTSKKKYDRHKNLSVVTGALKELRPNLDVQATDRFDILLNGHYKISGTAAKLGRAAAYHHCTLLCSADRTTLSSVLKSTCEGIKSNATPSVPSPVKNLLDEDPTLDSNTIMEAIASRYNVEFGFDSPVITIDPSNETLLPGIHKMTHELRSWEWVYGRTPKFSISTDFVVDEMSDINVTLNIEIKNGIVESCLLDIPHDWLHPETLKEFCSLLTGSKFCPNETAVLIASFMRANHESNELTTKIHNLFEKVVSVM</sequence>
<dbReference type="InterPro" id="IPR004562">
    <property type="entry name" value="LipoylTrfase_LipoateP_Ligase"/>
</dbReference>
<dbReference type="Gene3D" id="3.30.390.50">
    <property type="entry name" value="CO dehydrogenase flavoprotein, C-terminal domain"/>
    <property type="match status" value="1"/>
</dbReference>
<evidence type="ECO:0000256" key="4">
    <source>
        <dbReference type="ARBA" id="ARBA00022679"/>
    </source>
</evidence>
<dbReference type="InterPro" id="IPR045864">
    <property type="entry name" value="aa-tRNA-synth_II/BPL/LPL"/>
</dbReference>
<proteinExistence type="inferred from homology"/>
<evidence type="ECO:0000313" key="18">
    <source>
        <dbReference type="Proteomes" id="UP000504632"/>
    </source>
</evidence>
<dbReference type="GeneID" id="115817436"/>
<dbReference type="FunFam" id="3.30.930.10:FF:000045">
    <property type="entry name" value="lipoyltransferase 1, mitochondrial"/>
    <property type="match status" value="1"/>
</dbReference>
<reference evidence="19" key="1">
    <citation type="submission" date="2025-08" db="UniProtKB">
        <authorList>
            <consortium name="RefSeq"/>
        </authorList>
    </citation>
    <scope>IDENTIFICATION</scope>
</reference>
<comment type="function">
    <text evidence="10">Lipoyl amidotransferase that catalyzes the transfer of lipoyl moieties from lipoyl-protein H of the glycine cleavage system (lipoyl-GCSH) to E2 subunits of the pyruvate dehydrogenase complex (PDCE2). Unable to catalyze the transfer of octanoyl from octanoyl-GCSH to PDCE2. In vitro, it is also able to catalyze the transfer of the lipoyl group from lipoyl-AMP to the specific lysine residue of lipoyl domains of lipoate-dependent enzymes but this reaction may not be physiologically relevant.</text>
</comment>
<keyword evidence="18" id="KW-1185">Reference proteome</keyword>
<evidence type="ECO:0000256" key="5">
    <source>
        <dbReference type="ARBA" id="ARBA00022946"/>
    </source>
</evidence>
<dbReference type="GO" id="GO:0005739">
    <property type="term" value="C:mitochondrion"/>
    <property type="evidence" value="ECO:0007669"/>
    <property type="project" value="UniProtKB-SubCell"/>
</dbReference>